<dbReference type="Proteomes" id="UP000829291">
    <property type="component" value="Chromosome 5"/>
</dbReference>
<dbReference type="SUPFAM" id="SSF48452">
    <property type="entry name" value="TPR-like"/>
    <property type="match status" value="1"/>
</dbReference>
<organism evidence="2 7">
    <name type="scientific">Neodiprion lecontei</name>
    <name type="common">Redheaded pine sawfly</name>
    <dbReference type="NCBI Taxonomy" id="441921"/>
    <lineage>
        <taxon>Eukaryota</taxon>
        <taxon>Metazoa</taxon>
        <taxon>Ecdysozoa</taxon>
        <taxon>Arthropoda</taxon>
        <taxon>Hexapoda</taxon>
        <taxon>Insecta</taxon>
        <taxon>Pterygota</taxon>
        <taxon>Neoptera</taxon>
        <taxon>Endopterygota</taxon>
        <taxon>Hymenoptera</taxon>
        <taxon>Tenthredinoidea</taxon>
        <taxon>Diprionidae</taxon>
        <taxon>Diprioninae</taxon>
        <taxon>Neodiprion</taxon>
    </lineage>
</organism>
<evidence type="ECO:0000313" key="4">
    <source>
        <dbReference type="RefSeq" id="XP_015524937.1"/>
    </source>
</evidence>
<feature type="region of interest" description="Disordered" evidence="1">
    <location>
        <begin position="576"/>
        <end position="596"/>
    </location>
</feature>
<dbReference type="Pfam" id="PF10300">
    <property type="entry name" value="Iml2-TPR_39"/>
    <property type="match status" value="1"/>
</dbReference>
<dbReference type="KEGG" id="nlo:107228092"/>
<evidence type="ECO:0000313" key="7">
    <source>
        <dbReference type="RefSeq" id="XP_046596494.1"/>
    </source>
</evidence>
<dbReference type="GeneID" id="107228092"/>
<sequence length="596" mass="68799">MSAMEEIEAEDEFQDAQESIVAPTSMDLDTAMGEAKQAIHYFFNNDFVQARKILAPWAETSIYHALGHSTFAFVEAILTFEQKHIEKAAETLKQCMSVCQKHRRKNTIAQNIGKIVKKANYDSYTPEELHAELCYAEALLIKSLLTFMEDETLVSFVKAGFKIRTCYLSFKECQTILKTRKWTNDNHRIHFESGVRMGIGAFNLMISLLPGRIIKLLEFIGFSGDKAFGLEQLEAGYREPNGLRQVLCALTLLSFNLIVMYVLSDSRSDLKWCESTLDEELMLYPNGAWFLFFKGRLELVKGNVEEAVQWYTKSWKSQAIWPQFHHLCYWELMWAHCLQRQWDDALIYANHLEAESNWSKTIYMYQKAAILMMKKDREDEKAKDMIRELMTEVPIHKQRIAGKSLPMEKFVIRKAGRFFAQNESLVLPTFELLLVWNMFKVLGTRPDLLLNIFKLAEEEETSLKLQPSDYQADNEGLILLLKGTCLRHIRKPLQAEECLRKVLRLDKQIKEDTYLLPFAAVELALLARDQDKPQLAIALLEDTKKNYTGYSLESRLHFRIHSALLELTGKKPEEIIGVSENGNSEEETDASTSTYL</sequence>
<evidence type="ECO:0000313" key="5">
    <source>
        <dbReference type="RefSeq" id="XP_046596492.1"/>
    </source>
</evidence>
<protein>
    <submittedName>
        <fullName evidence="3 4 5 6">Tetratricopeptide repeat protein 39B</fullName>
    </submittedName>
</protein>
<proteinExistence type="predicted"/>
<reference evidence="5 6" key="1">
    <citation type="submission" date="2025-05" db="UniProtKB">
        <authorList>
            <consortium name="RefSeq"/>
        </authorList>
    </citation>
    <scope>IDENTIFICATION</scope>
    <source>
        <tissue evidence="5 6">Thorax and Abdomen</tissue>
        <tissue evidence="3 4">Whole body</tissue>
    </source>
</reference>
<keyword evidence="2" id="KW-1185">Reference proteome</keyword>
<name>A0A6J0CC36_NEOLC</name>
<dbReference type="RefSeq" id="XP_046596493.1">
    <property type="nucleotide sequence ID" value="XM_046740537.1"/>
</dbReference>
<dbReference type="RefSeq" id="XP_046596492.1">
    <property type="nucleotide sequence ID" value="XM_046740536.1"/>
</dbReference>
<dbReference type="RefSeq" id="XP_015524934.1">
    <property type="nucleotide sequence ID" value="XM_015669448.1"/>
</dbReference>
<evidence type="ECO:0000313" key="3">
    <source>
        <dbReference type="RefSeq" id="XP_015524934.1"/>
    </source>
</evidence>
<evidence type="ECO:0000313" key="2">
    <source>
        <dbReference type="Proteomes" id="UP000829291"/>
    </source>
</evidence>
<accession>A0A6J0CC36</accession>
<dbReference type="RefSeq" id="XP_046596495.1">
    <property type="nucleotide sequence ID" value="XM_046740539.1"/>
</dbReference>
<dbReference type="Gene3D" id="1.25.40.10">
    <property type="entry name" value="Tetratricopeptide repeat domain"/>
    <property type="match status" value="1"/>
</dbReference>
<dbReference type="PANTHER" id="PTHR31859">
    <property type="entry name" value="TETRATRICOPEPTIDE REPEAT PROTEIN 39 FAMILY MEMBER"/>
    <property type="match status" value="1"/>
</dbReference>
<dbReference type="InterPro" id="IPR019412">
    <property type="entry name" value="IML2/TPR_39"/>
</dbReference>
<evidence type="ECO:0000256" key="1">
    <source>
        <dbReference type="SAM" id="MobiDB-lite"/>
    </source>
</evidence>
<dbReference type="RefSeq" id="XP_015524937.1">
    <property type="nucleotide sequence ID" value="XM_015669451.1"/>
</dbReference>
<dbReference type="RefSeq" id="XP_046596494.1">
    <property type="nucleotide sequence ID" value="XM_046740538.1"/>
</dbReference>
<evidence type="ECO:0000313" key="6">
    <source>
        <dbReference type="RefSeq" id="XP_046596493.1"/>
    </source>
</evidence>
<dbReference type="AlphaFoldDB" id="A0A6J0CC36"/>
<gene>
    <name evidence="3 4 5 6 7 8" type="primary">LOC107228092</name>
</gene>
<dbReference type="InterPro" id="IPR011990">
    <property type="entry name" value="TPR-like_helical_dom_sf"/>
</dbReference>
<evidence type="ECO:0000313" key="8">
    <source>
        <dbReference type="RefSeq" id="XP_046596495.1"/>
    </source>
</evidence>
<dbReference type="PANTHER" id="PTHR31859:SF9">
    <property type="entry name" value="TETRATRICOPEPTIDE REPEAT PROTEIN 39B"/>
    <property type="match status" value="1"/>
</dbReference>
<dbReference type="OrthoDB" id="43460at2759"/>